<dbReference type="SUPFAM" id="SSF102588">
    <property type="entry name" value="LmbE-like"/>
    <property type="match status" value="1"/>
</dbReference>
<dbReference type="Gene3D" id="3.40.50.10320">
    <property type="entry name" value="LmbE-like"/>
    <property type="match status" value="1"/>
</dbReference>
<sequence>MRIWEPERPFRRALVVVAHPDDAEFGAAGTIGRWVADGTEVRYLVMTDGASGSQDPGMSRGRLAAIREAEQRAACARLGVAGVQFGGWPDGYLEPDVGARRYVASVIRQHQPEVVLTLNPLVRWTDTGRINHPDHRAVGDLVLHCINPAASTRLWDTSLLDDGLEPWDVSEVWLASPGDPAFADQSGGDLVEFVDIADTFGTKLAALRCHESQLGETDPEPRVRGIAAERGAAVGRELVEPFTILRQRDLAPLPPV</sequence>
<gene>
    <name evidence="1" type="ORF">ER308_04770</name>
</gene>
<keyword evidence="2" id="KW-1185">Reference proteome</keyword>
<dbReference type="KEGG" id="erz:ER308_04770"/>
<reference evidence="1 2" key="1">
    <citation type="submission" date="2019-01" db="EMBL/GenBank/DDBJ databases">
        <title>Egibacter rhizosphaerae EGI 80759T.</title>
        <authorList>
            <person name="Chen D.-D."/>
            <person name="Tian Y."/>
            <person name="Jiao J.-Y."/>
            <person name="Zhang X.-T."/>
            <person name="Zhang Y.-G."/>
            <person name="Zhang Y."/>
            <person name="Xiao M."/>
            <person name="Shu W.-S."/>
            <person name="Li W.-J."/>
        </authorList>
    </citation>
    <scope>NUCLEOTIDE SEQUENCE [LARGE SCALE GENOMIC DNA]</scope>
    <source>
        <strain evidence="1 2">EGI 80759</strain>
    </source>
</reference>
<dbReference type="Pfam" id="PF02585">
    <property type="entry name" value="PIG-L"/>
    <property type="match status" value="1"/>
</dbReference>
<dbReference type="PANTHER" id="PTHR12993:SF28">
    <property type="entry name" value="LMBE FAMILY PROTEIN"/>
    <property type="match status" value="1"/>
</dbReference>
<evidence type="ECO:0000313" key="2">
    <source>
        <dbReference type="Proteomes" id="UP000291469"/>
    </source>
</evidence>
<dbReference type="PANTHER" id="PTHR12993">
    <property type="entry name" value="N-ACETYLGLUCOSAMINYL-PHOSPHATIDYLINOSITOL DE-N-ACETYLASE-RELATED"/>
    <property type="match status" value="1"/>
</dbReference>
<name>A0A411YCE6_9ACTN</name>
<proteinExistence type="predicted"/>
<dbReference type="OrthoDB" id="3514174at2"/>
<accession>A0A411YCE6</accession>
<dbReference type="RefSeq" id="WP_131153920.1">
    <property type="nucleotide sequence ID" value="NZ_CP036402.1"/>
</dbReference>
<dbReference type="GO" id="GO:0016811">
    <property type="term" value="F:hydrolase activity, acting on carbon-nitrogen (but not peptide) bonds, in linear amides"/>
    <property type="evidence" value="ECO:0007669"/>
    <property type="project" value="TreeGrafter"/>
</dbReference>
<dbReference type="EMBL" id="CP036402">
    <property type="protein sequence ID" value="QBI18923.1"/>
    <property type="molecule type" value="Genomic_DNA"/>
</dbReference>
<evidence type="ECO:0000313" key="1">
    <source>
        <dbReference type="EMBL" id="QBI18923.1"/>
    </source>
</evidence>
<dbReference type="InterPro" id="IPR024078">
    <property type="entry name" value="LmbE-like_dom_sf"/>
</dbReference>
<protein>
    <submittedName>
        <fullName evidence="1">PIG-L family deacetylase</fullName>
    </submittedName>
</protein>
<dbReference type="Proteomes" id="UP000291469">
    <property type="component" value="Chromosome"/>
</dbReference>
<dbReference type="GO" id="GO:0016137">
    <property type="term" value="P:glycoside metabolic process"/>
    <property type="evidence" value="ECO:0007669"/>
    <property type="project" value="UniProtKB-ARBA"/>
</dbReference>
<organism evidence="1 2">
    <name type="scientific">Egibacter rhizosphaerae</name>
    <dbReference type="NCBI Taxonomy" id="1670831"/>
    <lineage>
        <taxon>Bacteria</taxon>
        <taxon>Bacillati</taxon>
        <taxon>Actinomycetota</taxon>
        <taxon>Nitriliruptoria</taxon>
        <taxon>Egibacterales</taxon>
        <taxon>Egibacteraceae</taxon>
        <taxon>Egibacter</taxon>
    </lineage>
</organism>
<dbReference type="AlphaFoldDB" id="A0A411YCE6"/>
<dbReference type="InterPro" id="IPR003737">
    <property type="entry name" value="GlcNAc_PI_deacetylase-related"/>
</dbReference>